<evidence type="ECO:0000313" key="1">
    <source>
        <dbReference type="EMBL" id="RKD24456.1"/>
    </source>
</evidence>
<dbReference type="Proteomes" id="UP000284219">
    <property type="component" value="Unassembled WGS sequence"/>
</dbReference>
<reference evidence="1 2" key="1">
    <citation type="submission" date="2016-08" db="EMBL/GenBank/DDBJ databases">
        <title>Novel Firmicute Genomes.</title>
        <authorList>
            <person name="Poppleton D.I."/>
            <person name="Gribaldo S."/>
        </authorList>
    </citation>
    <scope>NUCLEOTIDE SEQUENCE [LARGE SCALE GENOMIC DNA]</scope>
    <source>
        <strain evidence="1 2">RAOx-1</strain>
    </source>
</reference>
<sequence>MDHNRLLHDIQEQFVALDKFLQTIDGRLGNIDFRLQRINGRLTETQLQPSTQEMIKINLLQNNGDLNTVKQEVKKIRDYFPIVEHDLECLLKLNNKKNGSPV</sequence>
<organism evidence="1 2">
    <name type="scientific">Ammoniphilus oxalaticus</name>
    <dbReference type="NCBI Taxonomy" id="66863"/>
    <lineage>
        <taxon>Bacteria</taxon>
        <taxon>Bacillati</taxon>
        <taxon>Bacillota</taxon>
        <taxon>Bacilli</taxon>
        <taxon>Bacillales</taxon>
        <taxon>Paenibacillaceae</taxon>
        <taxon>Aneurinibacillus group</taxon>
        <taxon>Ammoniphilus</taxon>
    </lineage>
</organism>
<dbReference type="RefSeq" id="WP_120189754.1">
    <property type="nucleotide sequence ID" value="NZ_MCHY01000008.1"/>
</dbReference>
<keyword evidence="2" id="KW-1185">Reference proteome</keyword>
<proteinExistence type="predicted"/>
<gene>
    <name evidence="1" type="ORF">BEP19_08700</name>
</gene>
<accession>A0A419SKK0</accession>
<dbReference type="EMBL" id="MCHY01000008">
    <property type="protein sequence ID" value="RKD24456.1"/>
    <property type="molecule type" value="Genomic_DNA"/>
</dbReference>
<evidence type="ECO:0000313" key="2">
    <source>
        <dbReference type="Proteomes" id="UP000284219"/>
    </source>
</evidence>
<comment type="caution">
    <text evidence="1">The sequence shown here is derived from an EMBL/GenBank/DDBJ whole genome shotgun (WGS) entry which is preliminary data.</text>
</comment>
<name>A0A419SKK0_9BACL</name>
<protein>
    <submittedName>
        <fullName evidence="1">Uncharacterized protein</fullName>
    </submittedName>
</protein>
<dbReference type="AlphaFoldDB" id="A0A419SKK0"/>